<evidence type="ECO:0000256" key="1">
    <source>
        <dbReference type="ARBA" id="ARBA00022801"/>
    </source>
</evidence>
<reference evidence="6" key="1">
    <citation type="journal article" date="2019" name="Int. J. Syst. Evol. Microbiol.">
        <title>The Global Catalogue of Microorganisms (GCM) 10K type strain sequencing project: providing services to taxonomists for standard genome sequencing and annotation.</title>
        <authorList>
            <consortium name="The Broad Institute Genomics Platform"/>
            <consortium name="The Broad Institute Genome Sequencing Center for Infectious Disease"/>
            <person name="Wu L."/>
            <person name="Ma J."/>
        </authorList>
    </citation>
    <scope>NUCLEOTIDE SEQUENCE [LARGE SCALE GENOMIC DNA]</scope>
    <source>
        <strain evidence="6">JCM 18459</strain>
    </source>
</reference>
<dbReference type="EMBL" id="BAABKG010000005">
    <property type="protein sequence ID" value="GAA5154713.1"/>
    <property type="molecule type" value="Genomic_DNA"/>
</dbReference>
<evidence type="ECO:0000313" key="5">
    <source>
        <dbReference type="EMBL" id="GAA5154713.1"/>
    </source>
</evidence>
<feature type="region of interest" description="Disordered" evidence="2">
    <location>
        <begin position="611"/>
        <end position="643"/>
    </location>
</feature>
<dbReference type="InterPro" id="IPR000330">
    <property type="entry name" value="SNF2_N"/>
</dbReference>
<accession>A0ABP9PZM4</accession>
<evidence type="ECO:0000256" key="2">
    <source>
        <dbReference type="SAM" id="MobiDB-lite"/>
    </source>
</evidence>
<dbReference type="InterPro" id="IPR027417">
    <property type="entry name" value="P-loop_NTPase"/>
</dbReference>
<feature type="compositionally biased region" description="Polar residues" evidence="2">
    <location>
        <begin position="634"/>
        <end position="643"/>
    </location>
</feature>
<dbReference type="InterPro" id="IPR049730">
    <property type="entry name" value="SNF2/RAD54-like_C"/>
</dbReference>
<dbReference type="Pfam" id="PF00271">
    <property type="entry name" value="Helicase_C"/>
    <property type="match status" value="1"/>
</dbReference>
<protein>
    <recommendedName>
        <fullName evidence="7">DEAD/DEAH box helicase</fullName>
    </recommendedName>
</protein>
<dbReference type="SMART" id="SM00487">
    <property type="entry name" value="DEXDc"/>
    <property type="match status" value="1"/>
</dbReference>
<evidence type="ECO:0000259" key="4">
    <source>
        <dbReference type="PROSITE" id="PS51194"/>
    </source>
</evidence>
<feature type="domain" description="Helicase ATP-binding" evidence="3">
    <location>
        <begin position="120"/>
        <end position="296"/>
    </location>
</feature>
<proteinExistence type="predicted"/>
<dbReference type="SMART" id="SM00490">
    <property type="entry name" value="HELICc"/>
    <property type="match status" value="1"/>
</dbReference>
<dbReference type="PANTHER" id="PTHR45766:SF6">
    <property type="entry name" value="SWI_SNF-RELATED MATRIX-ASSOCIATED ACTIN-DEPENDENT REGULATOR OF CHROMATIN SUBFAMILY A-LIKE PROTEIN 1"/>
    <property type="match status" value="1"/>
</dbReference>
<name>A0ABP9PZM4_9ACTN</name>
<dbReference type="InterPro" id="IPR001650">
    <property type="entry name" value="Helicase_C-like"/>
</dbReference>
<comment type="caution">
    <text evidence="5">The sequence shown here is derived from an EMBL/GenBank/DDBJ whole genome shotgun (WGS) entry which is preliminary data.</text>
</comment>
<sequence length="643" mass="69247">MVQIHAEIGVPNADGHRDLVLVAVGPAHEVAPAAKAVERLTPLFSKSDPPGALTTRATWSAVVQLQATFGQTPGVWRPGPALCAWITEQVNARTTLAASTQLYYAPPAGLTPYPWQVEGAAMIAATGRALITDEPGTGKTITTILGLAERVERGSELGPILVVCPASVIDAWVDAWRAWAPHVRVVAWRGTPKKRAALISTADVYVTSYDLARTDCPPTTLKKPAPLRDLGRDGWGAVVVDECHLIKSLKAERSKAVRRLTLSATEAGGAVVCLSGTPITHHPGDLWPTLNALDHHATPARERWVARYCDTVPAGDYDVDVLGLAAHAEAEFRLTLLGQHRRVAKADVLTQLPPKVYSTRTVDMPAAWRKAYDEFESEMYAELPSTDGPDGATTELSVMDVMSKYGHLTRLASAAADVDITYGPDLDAHDEPKRHVHLTLKDPSWKVDALLELLEERRRDDAADGAGEQVVVFAPSAQLVRLAGAAAARAGFRVGYIVGGQGHAERSQNMRDFQAGDLDVICVTTSAGGVGITLTAARTVVFLQRPWSIVESIQAEDRCHRIGSERHDSIEVIDIVARNTIDTRVRAVLRERAGQLADLVQDPRIVAELLGGSRSTEHRAERKEFAPDPGGSGPTSTYKESAA</sequence>
<keyword evidence="6" id="KW-1185">Reference proteome</keyword>
<keyword evidence="1" id="KW-0378">Hydrolase</keyword>
<dbReference type="InterPro" id="IPR038718">
    <property type="entry name" value="SNF2-like_sf"/>
</dbReference>
<dbReference type="Proteomes" id="UP001500221">
    <property type="component" value="Unassembled WGS sequence"/>
</dbReference>
<evidence type="ECO:0008006" key="7">
    <source>
        <dbReference type="Google" id="ProtNLM"/>
    </source>
</evidence>
<evidence type="ECO:0000259" key="3">
    <source>
        <dbReference type="PROSITE" id="PS51192"/>
    </source>
</evidence>
<dbReference type="SUPFAM" id="SSF52540">
    <property type="entry name" value="P-loop containing nucleoside triphosphate hydrolases"/>
    <property type="match status" value="2"/>
</dbReference>
<dbReference type="Gene3D" id="3.40.50.300">
    <property type="entry name" value="P-loop containing nucleotide triphosphate hydrolases"/>
    <property type="match status" value="1"/>
</dbReference>
<feature type="compositionally biased region" description="Basic and acidic residues" evidence="2">
    <location>
        <begin position="615"/>
        <end position="626"/>
    </location>
</feature>
<dbReference type="PANTHER" id="PTHR45766">
    <property type="entry name" value="DNA ANNEALING HELICASE AND ENDONUCLEASE ZRANB3 FAMILY MEMBER"/>
    <property type="match status" value="1"/>
</dbReference>
<dbReference type="Pfam" id="PF00176">
    <property type="entry name" value="SNF2-rel_dom"/>
    <property type="match status" value="1"/>
</dbReference>
<feature type="domain" description="Helicase C-terminal" evidence="4">
    <location>
        <begin position="446"/>
        <end position="600"/>
    </location>
</feature>
<dbReference type="PROSITE" id="PS51192">
    <property type="entry name" value="HELICASE_ATP_BIND_1"/>
    <property type="match status" value="1"/>
</dbReference>
<evidence type="ECO:0000313" key="6">
    <source>
        <dbReference type="Proteomes" id="UP001500221"/>
    </source>
</evidence>
<dbReference type="PROSITE" id="PS51194">
    <property type="entry name" value="HELICASE_CTER"/>
    <property type="match status" value="1"/>
</dbReference>
<organism evidence="5 6">
    <name type="scientific">Nocardioides marinquilinus</name>
    <dbReference type="NCBI Taxonomy" id="1210400"/>
    <lineage>
        <taxon>Bacteria</taxon>
        <taxon>Bacillati</taxon>
        <taxon>Actinomycetota</taxon>
        <taxon>Actinomycetes</taxon>
        <taxon>Propionibacteriales</taxon>
        <taxon>Nocardioidaceae</taxon>
        <taxon>Nocardioides</taxon>
    </lineage>
</organism>
<gene>
    <name evidence="5" type="ORF">GCM10023340_38720</name>
</gene>
<dbReference type="CDD" id="cd18793">
    <property type="entry name" value="SF2_C_SNF"/>
    <property type="match status" value="1"/>
</dbReference>
<dbReference type="InterPro" id="IPR014001">
    <property type="entry name" value="Helicase_ATP-bd"/>
</dbReference>
<dbReference type="Gene3D" id="3.40.50.10810">
    <property type="entry name" value="Tandem AAA-ATPase domain"/>
    <property type="match status" value="1"/>
</dbReference>